<evidence type="ECO:0000256" key="1">
    <source>
        <dbReference type="ARBA" id="ARBA00023015"/>
    </source>
</evidence>
<dbReference type="InterPro" id="IPR000524">
    <property type="entry name" value="Tscrpt_reg_HTH_GntR"/>
</dbReference>
<name>A0A7G8T8W2_9FIRM</name>
<keyword evidence="3" id="KW-0804">Transcription</keyword>
<dbReference type="InterPro" id="IPR011711">
    <property type="entry name" value="GntR_C"/>
</dbReference>
<keyword evidence="1" id="KW-0805">Transcription regulation</keyword>
<dbReference type="PANTHER" id="PTHR43537:SF5">
    <property type="entry name" value="UXU OPERON TRANSCRIPTIONAL REGULATOR"/>
    <property type="match status" value="1"/>
</dbReference>
<evidence type="ECO:0000259" key="4">
    <source>
        <dbReference type="PROSITE" id="PS50949"/>
    </source>
</evidence>
<protein>
    <submittedName>
        <fullName evidence="5">FadR family transcriptional regulator</fullName>
    </submittedName>
</protein>
<feature type="domain" description="HTH gntR-type" evidence="4">
    <location>
        <begin position="8"/>
        <end position="76"/>
    </location>
</feature>
<dbReference type="GO" id="GO:0003677">
    <property type="term" value="F:DNA binding"/>
    <property type="evidence" value="ECO:0007669"/>
    <property type="project" value="UniProtKB-KW"/>
</dbReference>
<evidence type="ECO:0000313" key="6">
    <source>
        <dbReference type="Proteomes" id="UP000515909"/>
    </source>
</evidence>
<dbReference type="InterPro" id="IPR036390">
    <property type="entry name" value="WH_DNA-bd_sf"/>
</dbReference>
<proteinExistence type="predicted"/>
<dbReference type="Pfam" id="PF07729">
    <property type="entry name" value="FCD"/>
    <property type="match status" value="1"/>
</dbReference>
<gene>
    <name evidence="5" type="ORF">HCR03_15300</name>
</gene>
<evidence type="ECO:0000256" key="3">
    <source>
        <dbReference type="ARBA" id="ARBA00023163"/>
    </source>
</evidence>
<dbReference type="Gene3D" id="1.10.10.10">
    <property type="entry name" value="Winged helix-like DNA-binding domain superfamily/Winged helix DNA-binding domain"/>
    <property type="match status" value="1"/>
</dbReference>
<dbReference type="SMART" id="SM00345">
    <property type="entry name" value="HTH_GNTR"/>
    <property type="match status" value="1"/>
</dbReference>
<dbReference type="KEGG" id="cfem:HCR03_15300"/>
<dbReference type="Proteomes" id="UP000515909">
    <property type="component" value="Chromosome"/>
</dbReference>
<organism evidence="5 6">
    <name type="scientific">Caproicibacter fermentans</name>
    <dbReference type="NCBI Taxonomy" id="2576756"/>
    <lineage>
        <taxon>Bacteria</taxon>
        <taxon>Bacillati</taxon>
        <taxon>Bacillota</taxon>
        <taxon>Clostridia</taxon>
        <taxon>Eubacteriales</taxon>
        <taxon>Acutalibacteraceae</taxon>
        <taxon>Caproicibacter</taxon>
    </lineage>
</organism>
<keyword evidence="2" id="KW-0238">DNA-binding</keyword>
<dbReference type="EMBL" id="CP060286">
    <property type="protein sequence ID" value="QNK40053.1"/>
    <property type="molecule type" value="Genomic_DNA"/>
</dbReference>
<evidence type="ECO:0000313" key="5">
    <source>
        <dbReference type="EMBL" id="QNK40053.1"/>
    </source>
</evidence>
<dbReference type="AlphaFoldDB" id="A0A7G8T8W2"/>
<dbReference type="PROSITE" id="PS50949">
    <property type="entry name" value="HTH_GNTR"/>
    <property type="match status" value="1"/>
</dbReference>
<dbReference type="RefSeq" id="WP_187035227.1">
    <property type="nucleotide sequence ID" value="NZ_CP060286.1"/>
</dbReference>
<reference evidence="5 6" key="1">
    <citation type="submission" date="2020-08" db="EMBL/GenBank/DDBJ databases">
        <title>The isolate Caproiciproducens sp. 7D4C2 produces n-caproate at mildly acidic conditions from hexoses: genome and rBOX comparison with related strains and chain-elongating bacteria.</title>
        <authorList>
            <person name="Esquivel-Elizondo S."/>
            <person name="Bagci C."/>
            <person name="Temovska M."/>
            <person name="Jeon B.S."/>
            <person name="Bessarab I."/>
            <person name="Williams R.B.H."/>
            <person name="Huson D.H."/>
            <person name="Angenent L.T."/>
        </authorList>
    </citation>
    <scope>NUCLEOTIDE SEQUENCE [LARGE SCALE GENOMIC DNA]</scope>
    <source>
        <strain evidence="5 6">7D4C2</strain>
    </source>
</reference>
<dbReference type="Gene3D" id="1.20.120.530">
    <property type="entry name" value="GntR ligand-binding domain-like"/>
    <property type="match status" value="1"/>
</dbReference>
<dbReference type="InterPro" id="IPR036388">
    <property type="entry name" value="WH-like_DNA-bd_sf"/>
</dbReference>
<accession>A0A7G8T8W2</accession>
<dbReference type="SUPFAM" id="SSF48008">
    <property type="entry name" value="GntR ligand-binding domain-like"/>
    <property type="match status" value="1"/>
</dbReference>
<sequence length="244" mass="27999">MFQNIRAMRVSDQIVSQIQCQIVEGKLTEGQRLPNETDLSQQFGVSRASVREALSVMESKGIVERHKNGGTFLCRFCLETILKAIDIPRKPDIEMFEDLYEARELLEIKVAELACRRADELDLMKIERTLRLMQESVDRNDSGIDSDILFHQCIAMATKNQVIAGMVRSLGTTMKEMRVRTLAYPGRLAKCLQEHRDIYLAIKNRDEKACCSLMEQHFGEVAKIRAAMQLQRKNDPPRKKPEKV</sequence>
<dbReference type="PRINTS" id="PR00035">
    <property type="entry name" value="HTHGNTR"/>
</dbReference>
<dbReference type="PANTHER" id="PTHR43537">
    <property type="entry name" value="TRANSCRIPTIONAL REGULATOR, GNTR FAMILY"/>
    <property type="match status" value="1"/>
</dbReference>
<dbReference type="CDD" id="cd07377">
    <property type="entry name" value="WHTH_GntR"/>
    <property type="match status" value="1"/>
</dbReference>
<dbReference type="InterPro" id="IPR008920">
    <property type="entry name" value="TF_FadR/GntR_C"/>
</dbReference>
<dbReference type="GO" id="GO:0003700">
    <property type="term" value="F:DNA-binding transcription factor activity"/>
    <property type="evidence" value="ECO:0007669"/>
    <property type="project" value="InterPro"/>
</dbReference>
<dbReference type="SMART" id="SM00895">
    <property type="entry name" value="FCD"/>
    <property type="match status" value="1"/>
</dbReference>
<dbReference type="SUPFAM" id="SSF46785">
    <property type="entry name" value="Winged helix' DNA-binding domain"/>
    <property type="match status" value="1"/>
</dbReference>
<dbReference type="Pfam" id="PF00392">
    <property type="entry name" value="GntR"/>
    <property type="match status" value="1"/>
</dbReference>
<evidence type="ECO:0000256" key="2">
    <source>
        <dbReference type="ARBA" id="ARBA00023125"/>
    </source>
</evidence>